<dbReference type="RefSeq" id="WP_080819450.1">
    <property type="nucleotide sequence ID" value="NZ_LT009749.1"/>
</dbReference>
<dbReference type="Proteomes" id="UP000191987">
    <property type="component" value="Unassembled WGS sequence"/>
</dbReference>
<protein>
    <submittedName>
        <fullName evidence="1">Uncharacterized protein</fullName>
    </submittedName>
</protein>
<dbReference type="AlphaFoldDB" id="A0A1S7QT14"/>
<reference evidence="1 2" key="1">
    <citation type="submission" date="2016-01" db="EMBL/GenBank/DDBJ databases">
        <authorList>
            <person name="Oliw E.H."/>
        </authorList>
    </citation>
    <scope>NUCLEOTIDE SEQUENCE [LARGE SCALE GENOMIC DNA]</scope>
    <source>
        <strain evidence="1 2">Zutra 3-1</strain>
    </source>
</reference>
<gene>
    <name evidence="1" type="ORF">AGR7C_Lc100125</name>
</gene>
<proteinExistence type="predicted"/>
<evidence type="ECO:0000313" key="2">
    <source>
        <dbReference type="Proteomes" id="UP000191987"/>
    </source>
</evidence>
<evidence type="ECO:0000313" key="1">
    <source>
        <dbReference type="EMBL" id="CUX41388.1"/>
    </source>
</evidence>
<dbReference type="EMBL" id="FBWG01000028">
    <property type="protein sequence ID" value="CUX41388.1"/>
    <property type="molecule type" value="Genomic_DNA"/>
</dbReference>
<organism evidence="1 2">
    <name type="scientific">Agrobacterium deltaense Zutra 3/1</name>
    <dbReference type="NCBI Taxonomy" id="1183427"/>
    <lineage>
        <taxon>Bacteria</taxon>
        <taxon>Pseudomonadati</taxon>
        <taxon>Pseudomonadota</taxon>
        <taxon>Alphaproteobacteria</taxon>
        <taxon>Hyphomicrobiales</taxon>
        <taxon>Rhizobiaceae</taxon>
        <taxon>Rhizobium/Agrobacterium group</taxon>
        <taxon>Agrobacterium</taxon>
    </lineage>
</organism>
<accession>A0A1S7QT14</accession>
<name>A0A1S7QT14_9HYPH</name>
<sequence length="154" mass="17990">MSTKRDPNQMDFFKETVFPVRSASERLDIDRFRSTLKREMARAIRECQYDRDTIAARMAYYLGLDKVSKSALDSYTAESKTAHDISMPRFKAFVRATNAFWLWDVVVSDDGLLLLEGDEARLAEMSRIRQEQRKLAKELKVLQATPVHIRRVRK</sequence>